<dbReference type="STRING" id="5601.A0A0D2CNQ6"/>
<dbReference type="PANTHER" id="PTHR36223">
    <property type="entry name" value="BETA-LACTAMASE-TYPE TRANSPEPTIDASE FOLD DOMAIN CONTAINING PROTEIN"/>
    <property type="match status" value="1"/>
</dbReference>
<dbReference type="InterPro" id="IPR057678">
    <property type="entry name" value="DUF7918"/>
</dbReference>
<dbReference type="Pfam" id="PF25534">
    <property type="entry name" value="DUF7918"/>
    <property type="match status" value="1"/>
</dbReference>
<feature type="region of interest" description="Disordered" evidence="1">
    <location>
        <begin position="273"/>
        <end position="297"/>
    </location>
</feature>
<evidence type="ECO:0000313" key="4">
    <source>
        <dbReference type="Proteomes" id="UP000054266"/>
    </source>
</evidence>
<dbReference type="EMBL" id="KN846959">
    <property type="protein sequence ID" value="KIW66851.1"/>
    <property type="molecule type" value="Genomic_DNA"/>
</dbReference>
<protein>
    <recommendedName>
        <fullName evidence="2">DUF7918 domain-containing protein</fullName>
    </recommendedName>
</protein>
<feature type="domain" description="DUF7918" evidence="2">
    <location>
        <begin position="7"/>
        <end position="235"/>
    </location>
</feature>
<dbReference type="PANTHER" id="PTHR36223:SF1">
    <property type="entry name" value="TRANSCRIPTION ELONGATION FACTOR EAF N-TERMINAL DOMAIN-CONTAINING PROTEIN"/>
    <property type="match status" value="1"/>
</dbReference>
<evidence type="ECO:0000313" key="3">
    <source>
        <dbReference type="EMBL" id="KIW66851.1"/>
    </source>
</evidence>
<gene>
    <name evidence="3" type="ORF">PV04_06143</name>
</gene>
<dbReference type="HOGENOM" id="CLU_070614_1_0_1"/>
<accession>A0A0D2CNQ6</accession>
<evidence type="ECO:0000256" key="1">
    <source>
        <dbReference type="SAM" id="MobiDB-lite"/>
    </source>
</evidence>
<dbReference type="Proteomes" id="UP000054266">
    <property type="component" value="Unassembled WGS sequence"/>
</dbReference>
<name>A0A0D2CNQ6_9EURO</name>
<dbReference type="AlphaFoldDB" id="A0A0D2CNQ6"/>
<organism evidence="3 4">
    <name type="scientific">Phialophora macrospora</name>
    <dbReference type="NCBI Taxonomy" id="1851006"/>
    <lineage>
        <taxon>Eukaryota</taxon>
        <taxon>Fungi</taxon>
        <taxon>Dikarya</taxon>
        <taxon>Ascomycota</taxon>
        <taxon>Pezizomycotina</taxon>
        <taxon>Eurotiomycetes</taxon>
        <taxon>Chaetothyriomycetidae</taxon>
        <taxon>Chaetothyriales</taxon>
        <taxon>Herpotrichiellaceae</taxon>
        <taxon>Phialophora</taxon>
    </lineage>
</organism>
<keyword evidence="4" id="KW-1185">Reference proteome</keyword>
<evidence type="ECO:0000259" key="2">
    <source>
        <dbReference type="Pfam" id="PF25534"/>
    </source>
</evidence>
<proteinExistence type="predicted"/>
<sequence length="321" mass="36341">MAVIDNVEVSISSRHHDLQEFPVPIDDEAWGDYSDHPSCTKIVKRYIEAVPGANFEINYSIKTGQTYGCADYLSFNTWVDGQRVLAPVVEPHRLLHRDWSVSRQGSRSGIGSKWVIQPYTWALLLSTDETTNATIDDIKARYGKIGSIRVEFSRKKRLGVTRQFEPVSLNEDPVPEKAIKEGQGLDLGVGLQHPRPRDYPVNVHHGEIIDDGPLAAFTFLYRSKNALQILGVLPRAPEPKPLEERDPATLSRAEMLQLIRQQQAELGAMRAKVEKEKAEPDMRRFGTIEREATDDKDNMTVAQLPRKRVRKEAKVIDLTHD</sequence>
<reference evidence="3 4" key="1">
    <citation type="submission" date="2015-01" db="EMBL/GenBank/DDBJ databases">
        <title>The Genome Sequence of Capronia semiimmersa CBS27337.</title>
        <authorList>
            <consortium name="The Broad Institute Genomics Platform"/>
            <person name="Cuomo C."/>
            <person name="de Hoog S."/>
            <person name="Gorbushina A."/>
            <person name="Stielow B."/>
            <person name="Teixiera M."/>
            <person name="Abouelleil A."/>
            <person name="Chapman S.B."/>
            <person name="Priest M."/>
            <person name="Young S.K."/>
            <person name="Wortman J."/>
            <person name="Nusbaum C."/>
            <person name="Birren B."/>
        </authorList>
    </citation>
    <scope>NUCLEOTIDE SEQUENCE [LARGE SCALE GENOMIC DNA]</scope>
    <source>
        <strain evidence="3 4">CBS 27337</strain>
    </source>
</reference>